<dbReference type="Pfam" id="PF01478">
    <property type="entry name" value="Peptidase_A24"/>
    <property type="match status" value="1"/>
</dbReference>
<feature type="transmembrane region" description="Helical" evidence="2">
    <location>
        <begin position="230"/>
        <end position="248"/>
    </location>
</feature>
<feature type="domain" description="Prepilin type IV endopeptidase peptidase" evidence="3">
    <location>
        <begin position="106"/>
        <end position="208"/>
    </location>
</feature>
<dbReference type="Proteomes" id="UP001500280">
    <property type="component" value="Unassembled WGS sequence"/>
</dbReference>
<protein>
    <submittedName>
        <fullName evidence="4">A24 family peptidase</fullName>
    </submittedName>
</protein>
<dbReference type="PANTHER" id="PTHR30487:SF0">
    <property type="entry name" value="PREPILIN LEADER PEPTIDASE_N-METHYLTRANSFERASE-RELATED"/>
    <property type="match status" value="1"/>
</dbReference>
<accession>A0ABP4S311</accession>
<reference evidence="5" key="1">
    <citation type="journal article" date="2019" name="Int. J. Syst. Evol. Microbiol.">
        <title>The Global Catalogue of Microorganisms (GCM) 10K type strain sequencing project: providing services to taxonomists for standard genome sequencing and annotation.</title>
        <authorList>
            <consortium name="The Broad Institute Genomics Platform"/>
            <consortium name="The Broad Institute Genome Sequencing Center for Infectious Disease"/>
            <person name="Wu L."/>
            <person name="Ma J."/>
        </authorList>
    </citation>
    <scope>NUCLEOTIDE SEQUENCE [LARGE SCALE GENOMIC DNA]</scope>
    <source>
        <strain evidence="5">JCM 14307</strain>
    </source>
</reference>
<feature type="transmembrane region" description="Helical" evidence="2">
    <location>
        <begin position="71"/>
        <end position="92"/>
    </location>
</feature>
<keyword evidence="2" id="KW-1133">Transmembrane helix</keyword>
<dbReference type="PANTHER" id="PTHR30487">
    <property type="entry name" value="TYPE 4 PREPILIN-LIKE PROTEINS LEADER PEPTIDE-PROCESSING ENZYME"/>
    <property type="match status" value="1"/>
</dbReference>
<dbReference type="InterPro" id="IPR050882">
    <property type="entry name" value="Prepilin_peptidase/N-MTase"/>
</dbReference>
<dbReference type="EMBL" id="BAAANF010000001">
    <property type="protein sequence ID" value="GAA1662974.1"/>
    <property type="molecule type" value="Genomic_DNA"/>
</dbReference>
<comment type="caution">
    <text evidence="4">The sequence shown here is derived from an EMBL/GenBank/DDBJ whole genome shotgun (WGS) entry which is preliminary data.</text>
</comment>
<organism evidence="4 5">
    <name type="scientific">Kribbella yunnanensis</name>
    <dbReference type="NCBI Taxonomy" id="190194"/>
    <lineage>
        <taxon>Bacteria</taxon>
        <taxon>Bacillati</taxon>
        <taxon>Actinomycetota</taxon>
        <taxon>Actinomycetes</taxon>
        <taxon>Propionibacteriales</taxon>
        <taxon>Kribbellaceae</taxon>
        <taxon>Kribbella</taxon>
    </lineage>
</organism>
<feature type="transmembrane region" description="Helical" evidence="2">
    <location>
        <begin position="14"/>
        <end position="32"/>
    </location>
</feature>
<keyword evidence="5" id="KW-1185">Reference proteome</keyword>
<gene>
    <name evidence="4" type="ORF">GCM10009745_00720</name>
</gene>
<name>A0ABP4S311_9ACTN</name>
<feature type="transmembrane region" description="Helical" evidence="2">
    <location>
        <begin position="98"/>
        <end position="118"/>
    </location>
</feature>
<evidence type="ECO:0000256" key="2">
    <source>
        <dbReference type="SAM" id="Phobius"/>
    </source>
</evidence>
<feature type="transmembrane region" description="Helical" evidence="2">
    <location>
        <begin position="178"/>
        <end position="195"/>
    </location>
</feature>
<sequence length="251" mass="25339">MNTLISTGPAGSGLAGWVLAGAVVGFLSAAVLRTTVFRLSVPSGEPPRTTCLRCATGVSAIFRCPRCHVSYGVPLVLEFVTAAVAGLLAWRFAGSPAAPAFVFIGVIGVALAAVDISVQRLPNRLTVPLYPGLIVLFGAAALLSGRADLLLRAIFGGLVLGTAYLILALVGRGQLGGGDVKLAGGIGIALGWLGWPAVFAGAALGFVLMAVVCLALLAARRITLRHSVSFGPFMLAGALVAVLLSAAAPTV</sequence>
<evidence type="ECO:0000313" key="5">
    <source>
        <dbReference type="Proteomes" id="UP001500280"/>
    </source>
</evidence>
<feature type="transmembrane region" description="Helical" evidence="2">
    <location>
        <begin position="201"/>
        <end position="218"/>
    </location>
</feature>
<comment type="similarity">
    <text evidence="1">Belongs to the peptidase A24 family.</text>
</comment>
<feature type="transmembrane region" description="Helical" evidence="2">
    <location>
        <begin position="149"/>
        <end position="171"/>
    </location>
</feature>
<keyword evidence="2" id="KW-0812">Transmembrane</keyword>
<evidence type="ECO:0000256" key="1">
    <source>
        <dbReference type="ARBA" id="ARBA00005801"/>
    </source>
</evidence>
<evidence type="ECO:0000259" key="3">
    <source>
        <dbReference type="Pfam" id="PF01478"/>
    </source>
</evidence>
<evidence type="ECO:0000313" key="4">
    <source>
        <dbReference type="EMBL" id="GAA1662974.1"/>
    </source>
</evidence>
<keyword evidence="2" id="KW-0472">Membrane</keyword>
<dbReference type="Gene3D" id="1.20.120.1220">
    <property type="match status" value="1"/>
</dbReference>
<dbReference type="InterPro" id="IPR000045">
    <property type="entry name" value="Prepilin_IV_endopep_pep"/>
</dbReference>
<dbReference type="RefSeq" id="WP_344143789.1">
    <property type="nucleotide sequence ID" value="NZ_BAAANF010000001.1"/>
</dbReference>
<feature type="transmembrane region" description="Helical" evidence="2">
    <location>
        <begin position="125"/>
        <end position="143"/>
    </location>
</feature>
<proteinExistence type="inferred from homology"/>